<dbReference type="OrthoDB" id="6513042at2759"/>
<dbReference type="EMBL" id="CAJFCV020000002">
    <property type="protein sequence ID" value="CAG9102014.1"/>
    <property type="molecule type" value="Genomic_DNA"/>
</dbReference>
<evidence type="ECO:0000313" key="9">
    <source>
        <dbReference type="Proteomes" id="UP000659654"/>
    </source>
</evidence>
<feature type="domain" description="DNA2/NAM7 helicase-like C-terminal" evidence="5">
    <location>
        <begin position="33"/>
        <end position="167"/>
    </location>
</feature>
<keyword evidence="1" id="KW-0547">Nucleotide-binding</keyword>
<dbReference type="GO" id="GO:0005524">
    <property type="term" value="F:ATP binding"/>
    <property type="evidence" value="ECO:0007669"/>
    <property type="project" value="UniProtKB-KW"/>
</dbReference>
<keyword evidence="3" id="KW-0347">Helicase</keyword>
<gene>
    <name evidence="6" type="ORF">BXYJ_LOCUS5306</name>
</gene>
<evidence type="ECO:0000256" key="1">
    <source>
        <dbReference type="ARBA" id="ARBA00022741"/>
    </source>
</evidence>
<evidence type="ECO:0000259" key="5">
    <source>
        <dbReference type="Pfam" id="PF13087"/>
    </source>
</evidence>
<keyword evidence="9" id="KW-1185">Reference proteome</keyword>
<evidence type="ECO:0000256" key="3">
    <source>
        <dbReference type="ARBA" id="ARBA00022806"/>
    </source>
</evidence>
<dbReference type="AlphaFoldDB" id="A0A1I7SRQ0"/>
<keyword evidence="4" id="KW-0067">ATP-binding</keyword>
<dbReference type="Proteomes" id="UP000659654">
    <property type="component" value="Unassembled WGS sequence"/>
</dbReference>
<proteinExistence type="predicted"/>
<evidence type="ECO:0000313" key="7">
    <source>
        <dbReference type="EMBL" id="CAG9102014.1"/>
    </source>
</evidence>
<evidence type="ECO:0000256" key="4">
    <source>
        <dbReference type="ARBA" id="ARBA00022840"/>
    </source>
</evidence>
<evidence type="ECO:0000313" key="6">
    <source>
        <dbReference type="EMBL" id="CAD5217913.1"/>
    </source>
</evidence>
<dbReference type="WBParaSite" id="BXY_1571700.1">
    <property type="protein sequence ID" value="BXY_1571700.1"/>
    <property type="gene ID" value="BXY_1571700"/>
</dbReference>
<sequence length="186" mass="20209">MSHKKGKKRGEHVCLHFDREFTGIPFTFGLLSLHPPVVFLDTDSPEKRVQFSYSNPGQIQKAFDYLRLLCKRISGLAQGSLSAAGISPYAAAVNEARSAMPNLMSDFPSLKLSVVSIDQIQGKEVSIAVFITTRTAGKSAASFATYGPRITVALTRARDGLVVVGHRAFIMESSPELARLLEAAQL</sequence>
<dbReference type="InterPro" id="IPR047187">
    <property type="entry name" value="SF1_C_Upf1"/>
</dbReference>
<reference evidence="7" key="2">
    <citation type="submission" date="2020-08" db="EMBL/GenBank/DDBJ databases">
        <authorList>
            <person name="Kikuchi T."/>
        </authorList>
    </citation>
    <scope>NUCLEOTIDE SEQUENCE</scope>
    <source>
        <strain evidence="6">Ka4C1</strain>
    </source>
</reference>
<dbReference type="Proteomes" id="UP000095284">
    <property type="component" value="Unplaced"/>
</dbReference>
<dbReference type="InterPro" id="IPR050534">
    <property type="entry name" value="Coronavir_polyprotein_1ab"/>
</dbReference>
<protein>
    <submittedName>
        <fullName evidence="6">(pine wood nematode) hypothetical protein</fullName>
    </submittedName>
    <submittedName>
        <fullName evidence="10">AAA_12 domain-containing protein</fullName>
    </submittedName>
</protein>
<dbReference type="Gene3D" id="3.40.50.300">
    <property type="entry name" value="P-loop containing nucleotide triphosphate hydrolases"/>
    <property type="match status" value="1"/>
</dbReference>
<dbReference type="InterPro" id="IPR027417">
    <property type="entry name" value="P-loop_NTPase"/>
</dbReference>
<organism evidence="8 10">
    <name type="scientific">Bursaphelenchus xylophilus</name>
    <name type="common">Pinewood nematode worm</name>
    <name type="synonym">Aphelenchoides xylophilus</name>
    <dbReference type="NCBI Taxonomy" id="6326"/>
    <lineage>
        <taxon>Eukaryota</taxon>
        <taxon>Metazoa</taxon>
        <taxon>Ecdysozoa</taxon>
        <taxon>Nematoda</taxon>
        <taxon>Chromadorea</taxon>
        <taxon>Rhabditida</taxon>
        <taxon>Tylenchina</taxon>
        <taxon>Tylenchomorpha</taxon>
        <taxon>Aphelenchoidea</taxon>
        <taxon>Aphelenchoididae</taxon>
        <taxon>Bursaphelenchus</taxon>
    </lineage>
</organism>
<evidence type="ECO:0000256" key="2">
    <source>
        <dbReference type="ARBA" id="ARBA00022801"/>
    </source>
</evidence>
<dbReference type="PANTHER" id="PTHR43788">
    <property type="entry name" value="DNA2/NAM7 HELICASE FAMILY MEMBER"/>
    <property type="match status" value="1"/>
</dbReference>
<accession>A0A1I7SRQ0</accession>
<dbReference type="EMBL" id="CAJFDI010000002">
    <property type="protein sequence ID" value="CAD5217913.1"/>
    <property type="molecule type" value="Genomic_DNA"/>
</dbReference>
<dbReference type="GO" id="GO:0043139">
    <property type="term" value="F:5'-3' DNA helicase activity"/>
    <property type="evidence" value="ECO:0007669"/>
    <property type="project" value="TreeGrafter"/>
</dbReference>
<dbReference type="Pfam" id="PF13087">
    <property type="entry name" value="AAA_12"/>
    <property type="match status" value="1"/>
</dbReference>
<dbReference type="CDD" id="cd18808">
    <property type="entry name" value="SF1_C_Upf1"/>
    <property type="match status" value="1"/>
</dbReference>
<keyword evidence="2" id="KW-0378">Hydrolase</keyword>
<reference evidence="10" key="1">
    <citation type="submission" date="2016-11" db="UniProtKB">
        <authorList>
            <consortium name="WormBaseParasite"/>
        </authorList>
    </citation>
    <scope>IDENTIFICATION</scope>
</reference>
<name>A0A1I7SRQ0_BURXY</name>
<dbReference type="PANTHER" id="PTHR43788:SF16">
    <property type="entry name" value="HELICASE WITH ZINC FINGER 2"/>
    <property type="match status" value="1"/>
</dbReference>
<evidence type="ECO:0000313" key="8">
    <source>
        <dbReference type="Proteomes" id="UP000095284"/>
    </source>
</evidence>
<evidence type="ECO:0000313" key="10">
    <source>
        <dbReference type="WBParaSite" id="BXY_1571700.1"/>
    </source>
</evidence>
<dbReference type="GO" id="GO:0016787">
    <property type="term" value="F:hydrolase activity"/>
    <property type="evidence" value="ECO:0007669"/>
    <property type="project" value="UniProtKB-KW"/>
</dbReference>
<dbReference type="Proteomes" id="UP000582659">
    <property type="component" value="Unassembled WGS sequence"/>
</dbReference>
<dbReference type="InterPro" id="IPR041679">
    <property type="entry name" value="DNA2/NAM7-like_C"/>
</dbReference>
<dbReference type="SMR" id="A0A1I7SRQ0"/>